<feature type="repeat" description="WD" evidence="15">
    <location>
        <begin position="109"/>
        <end position="151"/>
    </location>
</feature>
<dbReference type="GO" id="GO:0006886">
    <property type="term" value="P:intracellular protein transport"/>
    <property type="evidence" value="ECO:0007669"/>
    <property type="project" value="InterPro"/>
</dbReference>
<keyword evidence="3" id="KW-0813">Transport</keyword>
<dbReference type="Pfam" id="PF04053">
    <property type="entry name" value="B-prop_COPA_B_2nd"/>
    <property type="match status" value="1"/>
</dbReference>
<dbReference type="InterPro" id="IPR036322">
    <property type="entry name" value="WD40_repeat_dom_sf"/>
</dbReference>
<dbReference type="InterPro" id="IPR001680">
    <property type="entry name" value="WD40_rpt"/>
</dbReference>
<evidence type="ECO:0000256" key="16">
    <source>
        <dbReference type="SAM" id="Phobius"/>
    </source>
</evidence>
<dbReference type="FunFam" id="2.130.10.10:FF:000016">
    <property type="entry name" value="Coatomer alpha subunit, putative"/>
    <property type="match status" value="1"/>
</dbReference>
<dbReference type="InterPro" id="IPR056176">
    <property type="entry name" value="TPR_COPA_B"/>
</dbReference>
<evidence type="ECO:0000256" key="2">
    <source>
        <dbReference type="ARBA" id="ARBA00004347"/>
    </source>
</evidence>
<keyword evidence="5 15" id="KW-0853">WD repeat</keyword>
<dbReference type="CDD" id="cd22947">
    <property type="entry name" value="Coatomer_WDAD_beta-like"/>
    <property type="match status" value="1"/>
</dbReference>
<dbReference type="SUPFAM" id="SSF103473">
    <property type="entry name" value="MFS general substrate transporter"/>
    <property type="match status" value="1"/>
</dbReference>
<dbReference type="GO" id="GO:0006891">
    <property type="term" value="P:intra-Golgi vesicle-mediated transport"/>
    <property type="evidence" value="ECO:0007669"/>
    <property type="project" value="TreeGrafter"/>
</dbReference>
<evidence type="ECO:0000256" key="15">
    <source>
        <dbReference type="PROSITE-ProRule" id="PRU00221"/>
    </source>
</evidence>
<evidence type="ECO:0000256" key="7">
    <source>
        <dbReference type="ARBA" id="ARBA00022737"/>
    </source>
</evidence>
<evidence type="ECO:0000256" key="3">
    <source>
        <dbReference type="ARBA" id="ARBA00022448"/>
    </source>
</evidence>
<keyword evidence="20" id="KW-1185">Reference proteome</keyword>
<feature type="repeat" description="WD" evidence="15">
    <location>
        <begin position="66"/>
        <end position="98"/>
    </location>
</feature>
<feature type="domain" description="COPA/B TPR" evidence="18">
    <location>
        <begin position="589"/>
        <end position="705"/>
    </location>
</feature>
<dbReference type="CDD" id="cd00200">
    <property type="entry name" value="WD40"/>
    <property type="match status" value="1"/>
</dbReference>
<feature type="repeat" description="WD" evidence="15">
    <location>
        <begin position="222"/>
        <end position="253"/>
    </location>
</feature>
<dbReference type="PROSITE" id="PS50294">
    <property type="entry name" value="WD_REPEATS_REGION"/>
    <property type="match status" value="4"/>
</dbReference>
<dbReference type="EMBL" id="CADCXU010028254">
    <property type="protein sequence ID" value="CAB0014974.1"/>
    <property type="molecule type" value="Genomic_DNA"/>
</dbReference>
<dbReference type="Gene3D" id="1.20.1250.20">
    <property type="entry name" value="MFS general substrate transporter like domains"/>
    <property type="match status" value="1"/>
</dbReference>
<dbReference type="Pfam" id="PF23953">
    <property type="entry name" value="TPR_COPA_B"/>
    <property type="match status" value="1"/>
</dbReference>
<feature type="transmembrane region" description="Helical" evidence="16">
    <location>
        <begin position="855"/>
        <end position="873"/>
    </location>
</feature>
<dbReference type="PANTHER" id="PTHR19876:SF2">
    <property type="entry name" value="COATOMER SUBUNIT BETA"/>
    <property type="match status" value="1"/>
</dbReference>
<dbReference type="GO" id="GO:0006888">
    <property type="term" value="P:endoplasmic reticulum to Golgi vesicle-mediated transport"/>
    <property type="evidence" value="ECO:0007669"/>
    <property type="project" value="TreeGrafter"/>
</dbReference>
<keyword evidence="9" id="KW-0653">Protein transport</keyword>
<evidence type="ECO:0000256" key="8">
    <source>
        <dbReference type="ARBA" id="ARBA00022892"/>
    </source>
</evidence>
<evidence type="ECO:0000256" key="10">
    <source>
        <dbReference type="ARBA" id="ARBA00022989"/>
    </source>
</evidence>
<dbReference type="PRINTS" id="PR00320">
    <property type="entry name" value="GPROTEINBRPT"/>
</dbReference>
<keyword evidence="8" id="KW-0931">ER-Golgi transport</keyword>
<dbReference type="Pfam" id="PF00083">
    <property type="entry name" value="Sugar_tr"/>
    <property type="match status" value="1"/>
</dbReference>
<evidence type="ECO:0000256" key="11">
    <source>
        <dbReference type="ARBA" id="ARBA00023034"/>
    </source>
</evidence>
<evidence type="ECO:0000256" key="1">
    <source>
        <dbReference type="ARBA" id="ARBA00004255"/>
    </source>
</evidence>
<dbReference type="GO" id="GO:0006890">
    <property type="term" value="P:retrograde vesicle-mediated transport, Golgi to endoplasmic reticulum"/>
    <property type="evidence" value="ECO:0007669"/>
    <property type="project" value="TreeGrafter"/>
</dbReference>
<dbReference type="InterPro" id="IPR020472">
    <property type="entry name" value="WD40_PAC1"/>
</dbReference>
<dbReference type="OrthoDB" id="2150324at2759"/>
<organism evidence="19 20">
    <name type="scientific">Nesidiocoris tenuis</name>
    <dbReference type="NCBI Taxonomy" id="355587"/>
    <lineage>
        <taxon>Eukaryota</taxon>
        <taxon>Metazoa</taxon>
        <taxon>Ecdysozoa</taxon>
        <taxon>Arthropoda</taxon>
        <taxon>Hexapoda</taxon>
        <taxon>Insecta</taxon>
        <taxon>Pterygota</taxon>
        <taxon>Neoptera</taxon>
        <taxon>Paraneoptera</taxon>
        <taxon>Hemiptera</taxon>
        <taxon>Heteroptera</taxon>
        <taxon>Panheteroptera</taxon>
        <taxon>Cimicomorpha</taxon>
        <taxon>Miridae</taxon>
        <taxon>Dicyphina</taxon>
        <taxon>Nesidiocoris</taxon>
    </lineage>
</organism>
<comment type="function">
    <text evidence="13">The coatomer is a cytosolic protein complex that binds to dilysine motifs and reversibly associates with Golgi non-clathrin-coated vesicles, which further mediate biosynthetic protein transport from the ER, via the Golgi up to the trans Golgi network. Coatomer complex is required for budding from Golgi membranes, and is essential for the retrograde Golgi-to-ER transport of dilysine-tagged proteins.</text>
</comment>
<dbReference type="InterPro" id="IPR036259">
    <property type="entry name" value="MFS_trans_sf"/>
</dbReference>
<evidence type="ECO:0000256" key="9">
    <source>
        <dbReference type="ARBA" id="ARBA00022927"/>
    </source>
</evidence>
<keyword evidence="12 16" id="KW-0472">Membrane</keyword>
<accession>A0A6H5HBA2</accession>
<dbReference type="GO" id="GO:0005198">
    <property type="term" value="F:structural molecule activity"/>
    <property type="evidence" value="ECO:0007669"/>
    <property type="project" value="InterPro"/>
</dbReference>
<evidence type="ECO:0000313" key="20">
    <source>
        <dbReference type="Proteomes" id="UP000479000"/>
    </source>
</evidence>
<dbReference type="SUPFAM" id="SSF50978">
    <property type="entry name" value="WD40 repeat-like"/>
    <property type="match status" value="2"/>
</dbReference>
<dbReference type="InterPro" id="IPR006692">
    <property type="entry name" value="Beta-prop_COPA/B_2nd"/>
</dbReference>
<dbReference type="Gene3D" id="2.130.10.10">
    <property type="entry name" value="YVTN repeat-like/Quinoprotein amine dehydrogenase"/>
    <property type="match status" value="1"/>
</dbReference>
<dbReference type="SMART" id="SM00320">
    <property type="entry name" value="WD40"/>
    <property type="match status" value="5"/>
</dbReference>
<evidence type="ECO:0000256" key="5">
    <source>
        <dbReference type="ARBA" id="ARBA00022574"/>
    </source>
</evidence>
<protein>
    <recommendedName>
        <fullName evidence="14">Beta'-coat protein</fullName>
    </recommendedName>
</protein>
<evidence type="ECO:0000259" key="18">
    <source>
        <dbReference type="Pfam" id="PF23953"/>
    </source>
</evidence>
<sequence length="904" mass="101376">MLASLYNGNVHIWNHETQQLLKSFEVCELPIRSAVFVSRKNWVVAGSDDMHVRVFNYNTLERVHAFEAHSDYVRCIIVHPTQPYILTCSDDMLIKLWNWEKNWLCQQVFEGHTHYVMQIVINPKDNNTFASASLDHTLKVWQLGSAQPNFTLEGSHNLILCFKFSVLMVDLTIFRCGVPGHEKGVNCVDYYHGGDKPYLISGADDHMVKIWDYQNKTCVQTLEGHAQNITAVCFHTELPIAITGSEDGTVRLWHSGTYRLESSLNYGFERVWTIRCLKGSNHIALGYDEGSIMVKIGREEPAVSMDVNGEKIVWARHSEIQQVNLKQLMTDDGEIRDGEKLPFSAKDMGPCEVFPQSIAHNPNGRFVVVCGDGEYIIYTAMALRNKSFGSAQEFVWAQDSSDYAIREGTSTVRLFRQFKERKNFKPEFGAEGIFGGQLLGIRTVSGLSLYDWESLELLRRIDIQAKALYWSEAGHLLAIVTDESYYLLKFDQSAIASSTPGSDGYEDAFELVGEVNDVVKTGLWVGDCFIYTNAVCRINYYVGGEIVTVAHLDTTMYLLGYVARQNLLYLCDKHHNIVCYTLLLSVLEYQTAVMRRDFETADRVLPTIPAQHRSRVAHFLEKQGFKRQALNVSTDPEHKFELALQLSDLEAAVNLAREIGSKAKWVQVAELAMSQAKLGLAQMCLHQAQHYGGLLLLSTAAEPPKRVESEAPLLPTEPAQMPVKMTSDARPLVATLSAPRPPVRPVVTDDDDDLELEIENMNVDDIDASCPPVNLDSSLHDNGRYTSISGPRCRWTLVHFADDIDMLYIAAAIMGFSEGKCLAAGVAAAASYIIGFFATKTYLELEGLLGLEGVFILFGAFSIAGFLFLYTFLPETEGRSFEQIAENFAKKKSEEEPTVLTIKL</sequence>
<keyword evidence="6 16" id="KW-0812">Transmembrane</keyword>
<dbReference type="InterPro" id="IPR005828">
    <property type="entry name" value="MFS_sugar_transport-like"/>
</dbReference>
<keyword evidence="4" id="KW-0963">Cytoplasm</keyword>
<evidence type="ECO:0000256" key="4">
    <source>
        <dbReference type="ARBA" id="ARBA00022490"/>
    </source>
</evidence>
<feature type="domain" description="COPA/B second beta-propeller" evidence="17">
    <location>
        <begin position="317"/>
        <end position="572"/>
    </location>
</feature>
<keyword evidence="7" id="KW-0677">Repeat</keyword>
<dbReference type="GO" id="GO:0030126">
    <property type="term" value="C:COPI vesicle coat"/>
    <property type="evidence" value="ECO:0007669"/>
    <property type="project" value="TreeGrafter"/>
</dbReference>
<dbReference type="Gene3D" id="1.25.40.470">
    <property type="match status" value="1"/>
</dbReference>
<dbReference type="AlphaFoldDB" id="A0A6H5HBA2"/>
<dbReference type="PANTHER" id="PTHR19876">
    <property type="entry name" value="COATOMER"/>
    <property type="match status" value="1"/>
</dbReference>
<dbReference type="PROSITE" id="PS50082">
    <property type="entry name" value="WD_REPEATS_2"/>
    <property type="match status" value="4"/>
</dbReference>
<comment type="subcellular location">
    <subcellularLocation>
        <location evidence="2">Cytoplasmic vesicle</location>
        <location evidence="2">COPI-coated vesicle membrane</location>
        <topology evidence="2">Peripheral membrane protein</topology>
        <orientation evidence="2">Cytoplasmic side</orientation>
    </subcellularLocation>
    <subcellularLocation>
        <location evidence="1">Golgi apparatus membrane</location>
        <topology evidence="1">Peripheral membrane protein</topology>
        <orientation evidence="1">Cytoplasmic side</orientation>
    </subcellularLocation>
</comment>
<dbReference type="InterPro" id="IPR050844">
    <property type="entry name" value="Coatomer_complex_subunit"/>
</dbReference>
<dbReference type="Pfam" id="PF00400">
    <property type="entry name" value="WD40"/>
    <property type="match status" value="5"/>
</dbReference>
<feature type="repeat" description="WD" evidence="15">
    <location>
        <begin position="178"/>
        <end position="221"/>
    </location>
</feature>
<keyword evidence="10 16" id="KW-1133">Transmembrane helix</keyword>
<feature type="transmembrane region" description="Helical" evidence="16">
    <location>
        <begin position="822"/>
        <end position="843"/>
    </location>
</feature>
<evidence type="ECO:0000256" key="6">
    <source>
        <dbReference type="ARBA" id="ARBA00022692"/>
    </source>
</evidence>
<evidence type="ECO:0000256" key="12">
    <source>
        <dbReference type="ARBA" id="ARBA00023136"/>
    </source>
</evidence>
<evidence type="ECO:0000256" key="14">
    <source>
        <dbReference type="ARBA" id="ARBA00032920"/>
    </source>
</evidence>
<proteinExistence type="predicted"/>
<keyword evidence="11" id="KW-0333">Golgi apparatus</keyword>
<dbReference type="Proteomes" id="UP000479000">
    <property type="component" value="Unassembled WGS sequence"/>
</dbReference>
<name>A0A6H5HBA2_9HEMI</name>
<evidence type="ECO:0000259" key="17">
    <source>
        <dbReference type="Pfam" id="PF04053"/>
    </source>
</evidence>
<dbReference type="GO" id="GO:0000139">
    <property type="term" value="C:Golgi membrane"/>
    <property type="evidence" value="ECO:0007669"/>
    <property type="project" value="UniProtKB-SubCell"/>
</dbReference>
<dbReference type="GO" id="GO:0022857">
    <property type="term" value="F:transmembrane transporter activity"/>
    <property type="evidence" value="ECO:0007669"/>
    <property type="project" value="InterPro"/>
</dbReference>
<gene>
    <name evidence="19" type="ORF">NTEN_LOCUS19374</name>
</gene>
<reference evidence="19 20" key="1">
    <citation type="submission" date="2020-02" db="EMBL/GenBank/DDBJ databases">
        <authorList>
            <person name="Ferguson B K."/>
        </authorList>
    </citation>
    <scope>NUCLEOTIDE SEQUENCE [LARGE SCALE GENOMIC DNA]</scope>
</reference>
<evidence type="ECO:0000256" key="13">
    <source>
        <dbReference type="ARBA" id="ARBA00025536"/>
    </source>
</evidence>
<dbReference type="InterPro" id="IPR015943">
    <property type="entry name" value="WD40/YVTN_repeat-like_dom_sf"/>
</dbReference>
<evidence type="ECO:0000313" key="19">
    <source>
        <dbReference type="EMBL" id="CAB0014974.1"/>
    </source>
</evidence>